<evidence type="ECO:0000256" key="12">
    <source>
        <dbReference type="ARBA" id="ARBA00023012"/>
    </source>
</evidence>
<dbReference type="PRINTS" id="PR00344">
    <property type="entry name" value="BCTRLSENSOR"/>
</dbReference>
<evidence type="ECO:0000256" key="1">
    <source>
        <dbReference type="ARBA" id="ARBA00000085"/>
    </source>
</evidence>
<dbReference type="Pfam" id="PF02518">
    <property type="entry name" value="HATPase_c"/>
    <property type="match status" value="1"/>
</dbReference>
<dbReference type="GO" id="GO:0000155">
    <property type="term" value="F:phosphorelay sensor kinase activity"/>
    <property type="evidence" value="ECO:0007669"/>
    <property type="project" value="InterPro"/>
</dbReference>
<dbReference type="Pfam" id="PF00512">
    <property type="entry name" value="HisKA"/>
    <property type="match status" value="1"/>
</dbReference>
<keyword evidence="4" id="KW-1003">Cell membrane</keyword>
<evidence type="ECO:0000313" key="20">
    <source>
        <dbReference type="Proteomes" id="UP000193102"/>
    </source>
</evidence>
<evidence type="ECO:0000256" key="4">
    <source>
        <dbReference type="ARBA" id="ARBA00022475"/>
    </source>
</evidence>
<keyword evidence="11 14" id="KW-1133">Transmembrane helix</keyword>
<dbReference type="PATRIC" id="fig|28037.99.peg.1402"/>
<name>A0A081PNH0_STRMT</name>
<dbReference type="InterPro" id="IPR003661">
    <property type="entry name" value="HisK_dim/P_dom"/>
</dbReference>
<feature type="transmembrane region" description="Helical" evidence="14">
    <location>
        <begin position="16"/>
        <end position="38"/>
    </location>
</feature>
<dbReference type="InterPro" id="IPR036097">
    <property type="entry name" value="HisK_dim/P_sf"/>
</dbReference>
<dbReference type="AlphaFoldDB" id="A0A081PNH0"/>
<gene>
    <name evidence="18" type="ORF">B7697_06520</name>
    <name evidence="17" type="ORF">B7702_10570</name>
    <name evidence="16" type="ORF">SK1126_1490</name>
</gene>
<evidence type="ECO:0000256" key="2">
    <source>
        <dbReference type="ARBA" id="ARBA00004651"/>
    </source>
</evidence>
<dbReference type="InterPro" id="IPR005467">
    <property type="entry name" value="His_kinase_dom"/>
</dbReference>
<dbReference type="EMBL" id="NCVI01000020">
    <property type="protein sequence ID" value="ORO98369.1"/>
    <property type="molecule type" value="Genomic_DNA"/>
</dbReference>
<protein>
    <recommendedName>
        <fullName evidence="3">histidine kinase</fullName>
        <ecNumber evidence="3">2.7.13.3</ecNumber>
    </recommendedName>
</protein>
<dbReference type="PANTHER" id="PTHR45528">
    <property type="entry name" value="SENSOR HISTIDINE KINASE CPXA"/>
    <property type="match status" value="1"/>
</dbReference>
<evidence type="ECO:0000256" key="8">
    <source>
        <dbReference type="ARBA" id="ARBA00022741"/>
    </source>
</evidence>
<evidence type="ECO:0000256" key="3">
    <source>
        <dbReference type="ARBA" id="ARBA00012438"/>
    </source>
</evidence>
<evidence type="ECO:0000256" key="11">
    <source>
        <dbReference type="ARBA" id="ARBA00022989"/>
    </source>
</evidence>
<reference evidence="17" key="3">
    <citation type="submission" date="2017-04" db="EMBL/GenBank/DDBJ databases">
        <authorList>
            <person name="Afonso C.L."/>
            <person name="Miller P.J."/>
            <person name="Scott M.A."/>
            <person name="Spackman E."/>
            <person name="Goraichik I."/>
            <person name="Dimitrov K.M."/>
            <person name="Suarez D.L."/>
            <person name="Swayne D.E."/>
        </authorList>
    </citation>
    <scope>NUCLEOTIDE SEQUENCE</scope>
    <source>
        <strain evidence="18">RH_17024_08</strain>
        <strain evidence="17">RH_777_07</strain>
    </source>
</reference>
<dbReference type="GO" id="GO:0005524">
    <property type="term" value="F:ATP binding"/>
    <property type="evidence" value="ECO:0007669"/>
    <property type="project" value="UniProtKB-KW"/>
</dbReference>
<dbReference type="GO" id="GO:0005886">
    <property type="term" value="C:plasma membrane"/>
    <property type="evidence" value="ECO:0007669"/>
    <property type="project" value="UniProtKB-SubCell"/>
</dbReference>
<dbReference type="Proteomes" id="UP000028093">
    <property type="component" value="Unassembled WGS sequence"/>
</dbReference>
<dbReference type="EMBL" id="NCVD01000051">
    <property type="protein sequence ID" value="ORO86780.1"/>
    <property type="molecule type" value="Genomic_DNA"/>
</dbReference>
<reference evidence="20 21" key="2">
    <citation type="journal article" date="2016" name="Eur. J. Clin. Microbiol. Infect. Dis.">
        <title>Whole genome sequencing as a tool for phylogenetic analysis of clinical strains of Mitis group streptococci.</title>
        <authorList>
            <person name="Rasmussen L.H."/>
            <person name="Dargis R."/>
            <person name="Hojholt K."/>
            <person name="Christensen J.J."/>
            <person name="Skovgaard O."/>
            <person name="Justesen U.S."/>
            <person name="Rosenvinge F.S."/>
            <person name="Moser C."/>
            <person name="Lukjancenko O."/>
            <person name="Rasmussen S."/>
            <person name="Nielsen X.C."/>
        </authorList>
    </citation>
    <scope>NUCLEOTIDE SEQUENCE [LARGE SCALE GENOMIC DNA]</scope>
    <source>
        <strain evidence="18 20">RH_17024_08</strain>
        <strain evidence="17 21">RH_777_07</strain>
    </source>
</reference>
<dbReference type="EMBL" id="JPFT01000007">
    <property type="protein sequence ID" value="KEQ32243.1"/>
    <property type="molecule type" value="Genomic_DNA"/>
</dbReference>
<evidence type="ECO:0000256" key="6">
    <source>
        <dbReference type="ARBA" id="ARBA00022679"/>
    </source>
</evidence>
<reference evidence="16 19" key="1">
    <citation type="submission" date="2014-05" db="EMBL/GenBank/DDBJ databases">
        <authorList>
            <person name="Daugherty S.C."/>
            <person name="Tallon L.J."/>
            <person name="Sadzewicz L."/>
            <person name="Kilian M."/>
            <person name="Tettelin H."/>
        </authorList>
    </citation>
    <scope>NUCLEOTIDE SEQUENCE [LARGE SCALE GENOMIC DNA]</scope>
    <source>
        <strain evidence="16 19">SK1126</strain>
    </source>
</reference>
<evidence type="ECO:0000313" key="16">
    <source>
        <dbReference type="EMBL" id="KEQ32243.1"/>
    </source>
</evidence>
<keyword evidence="5" id="KW-0597">Phosphoprotein</keyword>
<dbReference type="SUPFAM" id="SSF47384">
    <property type="entry name" value="Homodimeric domain of signal transducing histidine kinase"/>
    <property type="match status" value="1"/>
</dbReference>
<evidence type="ECO:0000256" key="14">
    <source>
        <dbReference type="SAM" id="Phobius"/>
    </source>
</evidence>
<dbReference type="CDD" id="cd00082">
    <property type="entry name" value="HisKA"/>
    <property type="match status" value="1"/>
</dbReference>
<evidence type="ECO:0000313" key="17">
    <source>
        <dbReference type="EMBL" id="ORO86780.1"/>
    </source>
</evidence>
<dbReference type="InterPro" id="IPR003594">
    <property type="entry name" value="HATPase_dom"/>
</dbReference>
<dbReference type="SMART" id="SM00388">
    <property type="entry name" value="HisKA"/>
    <property type="match status" value="1"/>
</dbReference>
<evidence type="ECO:0000256" key="7">
    <source>
        <dbReference type="ARBA" id="ARBA00022692"/>
    </source>
</evidence>
<comment type="caution">
    <text evidence="16">The sequence shown here is derived from an EMBL/GenBank/DDBJ whole genome shotgun (WGS) entry which is preliminary data.</text>
</comment>
<evidence type="ECO:0000256" key="9">
    <source>
        <dbReference type="ARBA" id="ARBA00022777"/>
    </source>
</evidence>
<proteinExistence type="predicted"/>
<accession>A0A081PNH0</accession>
<dbReference type="PROSITE" id="PS50109">
    <property type="entry name" value="HIS_KIN"/>
    <property type="match status" value="1"/>
</dbReference>
<dbReference type="SUPFAM" id="SSF55874">
    <property type="entry name" value="ATPase domain of HSP90 chaperone/DNA topoisomerase II/histidine kinase"/>
    <property type="match status" value="1"/>
</dbReference>
<evidence type="ECO:0000256" key="13">
    <source>
        <dbReference type="ARBA" id="ARBA00023136"/>
    </source>
</evidence>
<keyword evidence="8" id="KW-0547">Nucleotide-binding</keyword>
<dbReference type="RefSeq" id="WP_033682229.1">
    <property type="nucleotide sequence ID" value="NZ_JASHCQ010000033.1"/>
</dbReference>
<dbReference type="Gene3D" id="3.30.565.10">
    <property type="entry name" value="Histidine kinase-like ATPase, C-terminal domain"/>
    <property type="match status" value="1"/>
</dbReference>
<keyword evidence="9 16" id="KW-0418">Kinase</keyword>
<feature type="transmembrane region" description="Helical" evidence="14">
    <location>
        <begin position="155"/>
        <end position="177"/>
    </location>
</feature>
<dbReference type="Gene3D" id="1.10.287.130">
    <property type="match status" value="1"/>
</dbReference>
<dbReference type="InterPro" id="IPR050398">
    <property type="entry name" value="HssS/ArlS-like"/>
</dbReference>
<dbReference type="InterPro" id="IPR036890">
    <property type="entry name" value="HATPase_C_sf"/>
</dbReference>
<dbReference type="PANTHER" id="PTHR45528:SF1">
    <property type="entry name" value="SENSOR HISTIDINE KINASE CPXA"/>
    <property type="match status" value="1"/>
</dbReference>
<evidence type="ECO:0000256" key="5">
    <source>
        <dbReference type="ARBA" id="ARBA00022553"/>
    </source>
</evidence>
<evidence type="ECO:0000259" key="15">
    <source>
        <dbReference type="PROSITE" id="PS50109"/>
    </source>
</evidence>
<dbReference type="SMART" id="SM00387">
    <property type="entry name" value="HATPase_c"/>
    <property type="match status" value="1"/>
</dbReference>
<dbReference type="EC" id="2.7.13.3" evidence="3"/>
<keyword evidence="10" id="KW-0067">ATP-binding</keyword>
<evidence type="ECO:0000313" key="19">
    <source>
        <dbReference type="Proteomes" id="UP000028093"/>
    </source>
</evidence>
<dbReference type="InterPro" id="IPR004358">
    <property type="entry name" value="Sig_transdc_His_kin-like_C"/>
</dbReference>
<comment type="catalytic activity">
    <reaction evidence="1">
        <text>ATP + protein L-histidine = ADP + protein N-phospho-L-histidine.</text>
        <dbReference type="EC" id="2.7.13.3"/>
    </reaction>
</comment>
<keyword evidence="6" id="KW-0808">Transferase</keyword>
<sequence length="469" mass="54146">MIMNQTKILRYSLKKFIFFSIIIFITNIILIASFVFYIREKQTATETVKIISEHITITKNNVHIPKNDISSLKEQKLWLMVLDKQTGKQVYEQYKPKEVPSQFDYGDILQFSRYYLSDYPVFSQIKGGYIIVVGFPKDKIARYSYNYLDIDSIRLIPLVAFGVLLFNCLYFAFLYYYGVTHINRKIAPLVTAIQNLPDGLKNPINSISELEYLTTAINQTDTLLKENEVFKEQWISGIAHDIKTPLSVIISNASLLNDSELDTQSKKHIRPILTESYYIQNILNDLNIVARLSSGHLQLNQTETKIIPFFKDILIHILNQEIWNDFEFEFDYDYSLVNQSIMIEQFLITRVIHNIIYNSVLHNEKGCTIRINLFKKDTNVIVEIKDNGQGASPEKIAELNELSFKNIDISKIRTTGIGLKISKQIVDLHQGSISFASVQNEFFESIISLPIFNITNHDHPSNGWFVPGL</sequence>
<evidence type="ECO:0000313" key="21">
    <source>
        <dbReference type="Proteomes" id="UP000193849"/>
    </source>
</evidence>
<keyword evidence="13 14" id="KW-0472">Membrane</keyword>
<evidence type="ECO:0000313" key="18">
    <source>
        <dbReference type="EMBL" id="ORO98369.1"/>
    </source>
</evidence>
<dbReference type="Proteomes" id="UP000193849">
    <property type="component" value="Unassembled WGS sequence"/>
</dbReference>
<organism evidence="16 19">
    <name type="scientific">Streptococcus mitis</name>
    <dbReference type="NCBI Taxonomy" id="28037"/>
    <lineage>
        <taxon>Bacteria</taxon>
        <taxon>Bacillati</taxon>
        <taxon>Bacillota</taxon>
        <taxon>Bacilli</taxon>
        <taxon>Lactobacillales</taxon>
        <taxon>Streptococcaceae</taxon>
        <taxon>Streptococcus</taxon>
        <taxon>Streptococcus mitis group</taxon>
    </lineage>
</organism>
<keyword evidence="7 14" id="KW-0812">Transmembrane</keyword>
<keyword evidence="12" id="KW-0902">Two-component regulatory system</keyword>
<feature type="domain" description="Histidine kinase" evidence="15">
    <location>
        <begin position="237"/>
        <end position="453"/>
    </location>
</feature>
<evidence type="ECO:0000256" key="10">
    <source>
        <dbReference type="ARBA" id="ARBA00022840"/>
    </source>
</evidence>
<comment type="subcellular location">
    <subcellularLocation>
        <location evidence="2">Cell membrane</location>
        <topology evidence="2">Multi-pass membrane protein</topology>
    </subcellularLocation>
</comment>
<dbReference type="Proteomes" id="UP000193102">
    <property type="component" value="Unassembled WGS sequence"/>
</dbReference>